<dbReference type="SUPFAM" id="SSF54211">
    <property type="entry name" value="Ribosomal protein S5 domain 2-like"/>
    <property type="match status" value="1"/>
</dbReference>
<evidence type="ECO:0000313" key="4">
    <source>
        <dbReference type="EMBL" id="SMC41820.1"/>
    </source>
</evidence>
<dbReference type="GO" id="GO:0006446">
    <property type="term" value="P:regulation of translational initiation"/>
    <property type="evidence" value="ECO:0007669"/>
    <property type="project" value="TreeGrafter"/>
</dbReference>
<dbReference type="Proteomes" id="UP000192790">
    <property type="component" value="Unassembled WGS sequence"/>
</dbReference>
<dbReference type="EMBL" id="FWXW01000001">
    <property type="protein sequence ID" value="SMC41820.1"/>
    <property type="molecule type" value="Genomic_DNA"/>
</dbReference>
<feature type="domain" description="UPF0029" evidence="3">
    <location>
        <begin position="138"/>
        <end position="193"/>
    </location>
</feature>
<dbReference type="SUPFAM" id="SSF54980">
    <property type="entry name" value="EF-G C-terminal domain-like"/>
    <property type="match status" value="1"/>
</dbReference>
<evidence type="ECO:0000256" key="1">
    <source>
        <dbReference type="ARBA" id="ARBA00007665"/>
    </source>
</evidence>
<dbReference type="InterPro" id="IPR020568">
    <property type="entry name" value="Ribosomal_Su5_D2-typ_SF"/>
</dbReference>
<evidence type="ECO:0000313" key="5">
    <source>
        <dbReference type="Proteomes" id="UP000192790"/>
    </source>
</evidence>
<dbReference type="PANTHER" id="PTHR16301">
    <property type="entry name" value="IMPACT-RELATED"/>
    <property type="match status" value="1"/>
</dbReference>
<dbReference type="Pfam" id="PF09186">
    <property type="entry name" value="DUF1949"/>
    <property type="match status" value="1"/>
</dbReference>
<dbReference type="InterPro" id="IPR001498">
    <property type="entry name" value="Impact_N"/>
</dbReference>
<dbReference type="GO" id="GO:0005737">
    <property type="term" value="C:cytoplasm"/>
    <property type="evidence" value="ECO:0007669"/>
    <property type="project" value="TreeGrafter"/>
</dbReference>
<feature type="domain" description="Impact N-terminal" evidence="2">
    <location>
        <begin position="18"/>
        <end position="121"/>
    </location>
</feature>
<dbReference type="InterPro" id="IPR036956">
    <property type="entry name" value="Impact_N_sf"/>
</dbReference>
<evidence type="ECO:0000259" key="2">
    <source>
        <dbReference type="Pfam" id="PF01205"/>
    </source>
</evidence>
<proteinExistence type="inferred from homology"/>
<dbReference type="OrthoDB" id="9813771at2"/>
<dbReference type="Pfam" id="PF01205">
    <property type="entry name" value="Impact_N"/>
    <property type="match status" value="1"/>
</dbReference>
<dbReference type="InterPro" id="IPR020569">
    <property type="entry name" value="UPF0029_Impact_CS"/>
</dbReference>
<dbReference type="RefSeq" id="WP_084233431.1">
    <property type="nucleotide sequence ID" value="NZ_FWXW01000001.1"/>
</dbReference>
<dbReference type="Gene3D" id="3.30.230.30">
    <property type="entry name" value="Impact, N-terminal domain"/>
    <property type="match status" value="1"/>
</dbReference>
<sequence>MEEYFVPTENAETEFSEKRSRFIGRIRKAETEEQAIELLREIRAMHRDATHNVYAYILRENGITRYSDDGEPQGTAGMPVLEVLRREGVFDVLCVVTRYFGGTLLGAGGLTRAYARSAKLTLDRAGISVMRLWLRETIRCPYPLLERIRLEITAAEGAQEEIRYGAEVEIQALLPRERAEEFHRRISEISAGRVIPREEDEVFRPAPLRAGTDSGR</sequence>
<keyword evidence="5" id="KW-1185">Reference proteome</keyword>
<organism evidence="4 5">
    <name type="scientific">Papillibacter cinnamivorans DSM 12816</name>
    <dbReference type="NCBI Taxonomy" id="1122930"/>
    <lineage>
        <taxon>Bacteria</taxon>
        <taxon>Bacillati</taxon>
        <taxon>Bacillota</taxon>
        <taxon>Clostridia</taxon>
        <taxon>Eubacteriales</taxon>
        <taxon>Oscillospiraceae</taxon>
        <taxon>Papillibacter</taxon>
    </lineage>
</organism>
<dbReference type="PROSITE" id="PS00910">
    <property type="entry name" value="UPF0029"/>
    <property type="match status" value="1"/>
</dbReference>
<evidence type="ECO:0000259" key="3">
    <source>
        <dbReference type="Pfam" id="PF09186"/>
    </source>
</evidence>
<dbReference type="PANTHER" id="PTHR16301:SF20">
    <property type="entry name" value="IMPACT FAMILY MEMBER YIGZ"/>
    <property type="match status" value="1"/>
</dbReference>
<dbReference type="InterPro" id="IPR023582">
    <property type="entry name" value="Impact"/>
</dbReference>
<accession>A0A1W1Z053</accession>
<reference evidence="4 5" key="1">
    <citation type="submission" date="2017-04" db="EMBL/GenBank/DDBJ databases">
        <authorList>
            <person name="Afonso C.L."/>
            <person name="Miller P.J."/>
            <person name="Scott M.A."/>
            <person name="Spackman E."/>
            <person name="Goraichik I."/>
            <person name="Dimitrov K.M."/>
            <person name="Suarez D.L."/>
            <person name="Swayne D.E."/>
        </authorList>
    </citation>
    <scope>NUCLEOTIDE SEQUENCE [LARGE SCALE GENOMIC DNA]</scope>
    <source>
        <strain evidence="4 5">DSM 12816</strain>
    </source>
</reference>
<dbReference type="Gene3D" id="3.30.70.240">
    <property type="match status" value="1"/>
</dbReference>
<dbReference type="InterPro" id="IPR035647">
    <property type="entry name" value="EFG_III/V"/>
</dbReference>
<dbReference type="InterPro" id="IPR015269">
    <property type="entry name" value="UPF0029_Impact_C"/>
</dbReference>
<comment type="similarity">
    <text evidence="1">Belongs to the IMPACT family.</text>
</comment>
<dbReference type="STRING" id="1122930.SAMN02745168_0830"/>
<gene>
    <name evidence="4" type="ORF">SAMN02745168_0830</name>
</gene>
<dbReference type="AlphaFoldDB" id="A0A1W1Z053"/>
<name>A0A1W1Z053_9FIRM</name>
<protein>
    <submittedName>
        <fullName evidence="4">Uncharacterized protein, YigZ family</fullName>
    </submittedName>
</protein>